<dbReference type="PANTHER" id="PTHR38117">
    <property type="entry name" value="NACHT AND WD40 DOMAIN PROTEIN"/>
    <property type="match status" value="1"/>
</dbReference>
<evidence type="ECO:0000313" key="4">
    <source>
        <dbReference type="Proteomes" id="UP000019478"/>
    </source>
</evidence>
<name>W9YGM3_9EURO</name>
<accession>W9YGM3</accession>
<sequence length="390" mass="43608">MPKRTLFTNITPLPPQVSREVAISMLHNHDEMIELNPLVIEHHPIKTPRDAPADEFLDCAWQELTDKIHYLPGGMVKGKVSYKACFHDTPYGLQTHIYAPLGLDIREKWTIGGSLPGEPPEHRELGLDVPRQGLYLREEGDMRCNILLTSFVRKNLDNAHKVLVERILKKAERVEEHSQLTGGYPTTPTSPRFQPGSHMANSQMLNSPIGARPALSPHMLSPQQDVGWQTMANHPAYRVDEKRYSTMSLPPYQANFQQQQQQQRQQQQQQRMSYYAPIQQASPPKQFMAELPGSTYHTGHLHPHSPLPTADSRMSMVSELSGSDGTARGSPNPQTLSDRSSMISDVASPYKPFVPEQSAEGNQSVSDRTSMISGLPSAQNNGSTSSIPRR</sequence>
<dbReference type="HOGENOM" id="CLU_028035_0_1_1"/>
<dbReference type="STRING" id="1182542.W9YGM3"/>
<feature type="region of interest" description="Disordered" evidence="1">
    <location>
        <begin position="174"/>
        <end position="221"/>
    </location>
</feature>
<feature type="compositionally biased region" description="Low complexity" evidence="1">
    <location>
        <begin position="257"/>
        <end position="271"/>
    </location>
</feature>
<feature type="compositionally biased region" description="Polar residues" evidence="1">
    <location>
        <begin position="179"/>
        <end position="192"/>
    </location>
</feature>
<feature type="region of interest" description="Disordered" evidence="1">
    <location>
        <begin position="254"/>
        <end position="273"/>
    </location>
</feature>
<evidence type="ECO:0000313" key="3">
    <source>
        <dbReference type="EMBL" id="EXJ81419.1"/>
    </source>
</evidence>
<dbReference type="OrthoDB" id="5078320at2759"/>
<feature type="compositionally biased region" description="Polar residues" evidence="1">
    <location>
        <begin position="318"/>
        <end position="343"/>
    </location>
</feature>
<evidence type="ECO:0000259" key="2">
    <source>
        <dbReference type="Pfam" id="PF23155"/>
    </source>
</evidence>
<dbReference type="RefSeq" id="XP_007736007.1">
    <property type="nucleotide sequence ID" value="XM_007737817.1"/>
</dbReference>
<dbReference type="AlphaFoldDB" id="W9YGM3"/>
<keyword evidence="4" id="KW-1185">Reference proteome</keyword>
<organism evidence="3 4">
    <name type="scientific">Capronia epimyces CBS 606.96</name>
    <dbReference type="NCBI Taxonomy" id="1182542"/>
    <lineage>
        <taxon>Eukaryota</taxon>
        <taxon>Fungi</taxon>
        <taxon>Dikarya</taxon>
        <taxon>Ascomycota</taxon>
        <taxon>Pezizomycotina</taxon>
        <taxon>Eurotiomycetes</taxon>
        <taxon>Chaetothyriomycetidae</taxon>
        <taxon>Chaetothyriales</taxon>
        <taxon>Herpotrichiellaceae</taxon>
        <taxon>Capronia</taxon>
    </lineage>
</organism>
<dbReference type="Pfam" id="PF23155">
    <property type="entry name" value="DUF7053"/>
    <property type="match status" value="1"/>
</dbReference>
<comment type="caution">
    <text evidence="3">The sequence shown here is derived from an EMBL/GenBank/DDBJ whole genome shotgun (WGS) entry which is preliminary data.</text>
</comment>
<protein>
    <recommendedName>
        <fullName evidence="2">DUF7053 domain-containing protein</fullName>
    </recommendedName>
</protein>
<feature type="region of interest" description="Disordered" evidence="1">
    <location>
        <begin position="291"/>
        <end position="390"/>
    </location>
</feature>
<gene>
    <name evidence="3" type="ORF">A1O3_07711</name>
</gene>
<evidence type="ECO:0000256" key="1">
    <source>
        <dbReference type="SAM" id="MobiDB-lite"/>
    </source>
</evidence>
<dbReference type="PANTHER" id="PTHR38117:SF2">
    <property type="entry name" value="NACHT AND WD40 DOMAIN PROTEIN"/>
    <property type="match status" value="1"/>
</dbReference>
<dbReference type="Proteomes" id="UP000019478">
    <property type="component" value="Unassembled WGS sequence"/>
</dbReference>
<feature type="domain" description="DUF7053" evidence="2">
    <location>
        <begin position="3"/>
        <end position="172"/>
    </location>
</feature>
<feature type="compositionally biased region" description="Polar residues" evidence="1">
    <location>
        <begin position="359"/>
        <end position="390"/>
    </location>
</feature>
<proteinExistence type="predicted"/>
<dbReference type="eggNOG" id="ENOG502S0IF">
    <property type="taxonomic scope" value="Eukaryota"/>
</dbReference>
<reference evidence="3 4" key="1">
    <citation type="submission" date="2013-03" db="EMBL/GenBank/DDBJ databases">
        <title>The Genome Sequence of Capronia epimyces CBS 606.96.</title>
        <authorList>
            <consortium name="The Broad Institute Genomics Platform"/>
            <person name="Cuomo C."/>
            <person name="de Hoog S."/>
            <person name="Gorbushina A."/>
            <person name="Walker B."/>
            <person name="Young S.K."/>
            <person name="Zeng Q."/>
            <person name="Gargeya S."/>
            <person name="Fitzgerald M."/>
            <person name="Haas B."/>
            <person name="Abouelleil A."/>
            <person name="Allen A.W."/>
            <person name="Alvarado L."/>
            <person name="Arachchi H.M."/>
            <person name="Berlin A.M."/>
            <person name="Chapman S.B."/>
            <person name="Gainer-Dewar J."/>
            <person name="Goldberg J."/>
            <person name="Griggs A."/>
            <person name="Gujja S."/>
            <person name="Hansen M."/>
            <person name="Howarth C."/>
            <person name="Imamovic A."/>
            <person name="Ireland A."/>
            <person name="Larimer J."/>
            <person name="McCowan C."/>
            <person name="Murphy C."/>
            <person name="Pearson M."/>
            <person name="Poon T.W."/>
            <person name="Priest M."/>
            <person name="Roberts A."/>
            <person name="Saif S."/>
            <person name="Shea T."/>
            <person name="Sisk P."/>
            <person name="Sykes S."/>
            <person name="Wortman J."/>
            <person name="Nusbaum C."/>
            <person name="Birren B."/>
        </authorList>
    </citation>
    <scope>NUCLEOTIDE SEQUENCE [LARGE SCALE GENOMIC DNA]</scope>
    <source>
        <strain evidence="3 4">CBS 606.96</strain>
    </source>
</reference>
<dbReference type="InterPro" id="IPR055481">
    <property type="entry name" value="DUF7053"/>
</dbReference>
<dbReference type="EMBL" id="AMGY01000006">
    <property type="protein sequence ID" value="EXJ81419.1"/>
    <property type="molecule type" value="Genomic_DNA"/>
</dbReference>
<dbReference type="GeneID" id="19171807"/>